<feature type="transmembrane region" description="Helical" evidence="3">
    <location>
        <begin position="419"/>
        <end position="442"/>
    </location>
</feature>
<organism evidence="4 5">
    <name type="scientific">Polycladospora coralii</name>
    <dbReference type="NCBI Taxonomy" id="2771432"/>
    <lineage>
        <taxon>Bacteria</taxon>
        <taxon>Bacillati</taxon>
        <taxon>Bacillota</taxon>
        <taxon>Bacilli</taxon>
        <taxon>Bacillales</taxon>
        <taxon>Thermoactinomycetaceae</taxon>
        <taxon>Polycladospora</taxon>
    </lineage>
</organism>
<protein>
    <submittedName>
        <fullName evidence="4">Spore germination protein</fullName>
    </submittedName>
</protein>
<proteinExistence type="inferred from homology"/>
<comment type="similarity">
    <text evidence="1">Belongs to the GerABKA family.</text>
</comment>
<keyword evidence="2 3" id="KW-0472">Membrane</keyword>
<dbReference type="PANTHER" id="PTHR22550">
    <property type="entry name" value="SPORE GERMINATION PROTEIN"/>
    <property type="match status" value="1"/>
</dbReference>
<evidence type="ECO:0000313" key="5">
    <source>
        <dbReference type="Proteomes" id="UP000661691"/>
    </source>
</evidence>
<dbReference type="GO" id="GO:0009847">
    <property type="term" value="P:spore germination"/>
    <property type="evidence" value="ECO:0007669"/>
    <property type="project" value="InterPro"/>
</dbReference>
<sequence>MSQTKLPEWTKQKLNKSLSENIKLLDDILGVDESFDMLFRKLKYGNQDFAMYFVDGFVKDDILNRIMEHLSGINPIDLTGDKIKKLLQTEIPYIEIETTDEIGKVVDNVLSGPLVLLIDGETTAIVIDARTYPARGPEEPDIERVVRGSRDGFVETIIFNTALTRRRIRDPNLRFEFMQVGTRTKTDICVAYIKDVVDEGYVKTLKQKIEAVDIDGLPMAEKSLEEYIFRKQWNPYPFVRYTERPDVAAVHLLEGHCLVYVDTSPSVMITPSTFFHHVQHAEEYRQEPATGAFLRWTRLLAILMSLFLLPVWYFLATHAEILPSWLAFIGVQEAVAIPIYLQIILAEIGIEILRMASIHTPSPLATAMGLIAAILLGEIAIEVGWFSPEVILYVAIAVIGTFATPSYELGLANKLTRMILLTVTALLGGWGLVLGSGAWFIWLSRQNALNTPYLWPLIPFNGKALKDVLIRTPMPNKHKRPSIVSPQDPDTQ</sequence>
<feature type="transmembrane region" description="Helical" evidence="3">
    <location>
        <begin position="390"/>
        <end position="407"/>
    </location>
</feature>
<gene>
    <name evidence="4" type="ORF">IC620_11020</name>
</gene>
<dbReference type="InterPro" id="IPR050768">
    <property type="entry name" value="UPF0353/GerABKA_families"/>
</dbReference>
<dbReference type="AlphaFoldDB" id="A0A926RUR0"/>
<dbReference type="PIRSF" id="PIRSF005690">
    <property type="entry name" value="GerBA"/>
    <property type="match status" value="1"/>
</dbReference>
<accession>A0A926RUR0</accession>
<feature type="transmembrane region" description="Helical" evidence="3">
    <location>
        <begin position="321"/>
        <end position="343"/>
    </location>
</feature>
<dbReference type="RefSeq" id="WP_191142207.1">
    <property type="nucleotide sequence ID" value="NZ_JACXAH010000014.1"/>
</dbReference>
<dbReference type="GO" id="GO:0016020">
    <property type="term" value="C:membrane"/>
    <property type="evidence" value="ECO:0007669"/>
    <property type="project" value="InterPro"/>
</dbReference>
<dbReference type="EMBL" id="JACXAH010000014">
    <property type="protein sequence ID" value="MBD1372887.1"/>
    <property type="molecule type" value="Genomic_DNA"/>
</dbReference>
<dbReference type="Pfam" id="PF03323">
    <property type="entry name" value="GerA"/>
    <property type="match status" value="1"/>
</dbReference>
<reference evidence="4" key="1">
    <citation type="submission" date="2020-09" db="EMBL/GenBank/DDBJ databases">
        <title>A novel bacterium of genus Hazenella, isolated from South China Sea.</title>
        <authorList>
            <person name="Huang H."/>
            <person name="Mo K."/>
            <person name="Hu Y."/>
        </authorList>
    </citation>
    <scope>NUCLEOTIDE SEQUENCE</scope>
    <source>
        <strain evidence="4">IB182357</strain>
    </source>
</reference>
<keyword evidence="5" id="KW-1185">Reference proteome</keyword>
<keyword evidence="3" id="KW-0812">Transmembrane</keyword>
<name>A0A926RUR0_9BACL</name>
<evidence type="ECO:0000256" key="3">
    <source>
        <dbReference type="SAM" id="Phobius"/>
    </source>
</evidence>
<feature type="transmembrane region" description="Helical" evidence="3">
    <location>
        <begin position="296"/>
        <end position="315"/>
    </location>
</feature>
<dbReference type="PANTHER" id="PTHR22550:SF9">
    <property type="entry name" value="STAGE V SPORULATION PROTEIN AF"/>
    <property type="match status" value="1"/>
</dbReference>
<dbReference type="InterPro" id="IPR004995">
    <property type="entry name" value="Spore_Ger"/>
</dbReference>
<evidence type="ECO:0000256" key="2">
    <source>
        <dbReference type="ARBA" id="ARBA00023136"/>
    </source>
</evidence>
<comment type="caution">
    <text evidence="4">The sequence shown here is derived from an EMBL/GenBank/DDBJ whole genome shotgun (WGS) entry which is preliminary data.</text>
</comment>
<keyword evidence="3" id="KW-1133">Transmembrane helix</keyword>
<dbReference type="Proteomes" id="UP000661691">
    <property type="component" value="Unassembled WGS sequence"/>
</dbReference>
<evidence type="ECO:0000313" key="4">
    <source>
        <dbReference type="EMBL" id="MBD1372887.1"/>
    </source>
</evidence>
<evidence type="ECO:0000256" key="1">
    <source>
        <dbReference type="ARBA" id="ARBA00005278"/>
    </source>
</evidence>
<feature type="transmembrane region" description="Helical" evidence="3">
    <location>
        <begin position="364"/>
        <end position="384"/>
    </location>
</feature>